<accession>A0AAV4Q8G6</accession>
<name>A0AAV4Q8G6_CAEEX</name>
<sequence>MVVSQKEPLNVLLRYAIIPPSTLKFTATYFFQPFQKKEVLLSTSCVPEEAPEMRPWGKDAKDTKTKPSALGERPGHKRYFGG</sequence>
<protein>
    <submittedName>
        <fullName evidence="2">Uncharacterized protein</fullName>
    </submittedName>
</protein>
<comment type="caution">
    <text evidence="2">The sequence shown here is derived from an EMBL/GenBank/DDBJ whole genome shotgun (WGS) entry which is preliminary data.</text>
</comment>
<dbReference type="AlphaFoldDB" id="A0AAV4Q8G6"/>
<proteinExistence type="predicted"/>
<gene>
    <name evidence="2" type="ORF">CEXT_552851</name>
</gene>
<organism evidence="2 3">
    <name type="scientific">Caerostris extrusa</name>
    <name type="common">Bark spider</name>
    <name type="synonym">Caerostris bankana</name>
    <dbReference type="NCBI Taxonomy" id="172846"/>
    <lineage>
        <taxon>Eukaryota</taxon>
        <taxon>Metazoa</taxon>
        <taxon>Ecdysozoa</taxon>
        <taxon>Arthropoda</taxon>
        <taxon>Chelicerata</taxon>
        <taxon>Arachnida</taxon>
        <taxon>Araneae</taxon>
        <taxon>Araneomorphae</taxon>
        <taxon>Entelegynae</taxon>
        <taxon>Araneoidea</taxon>
        <taxon>Araneidae</taxon>
        <taxon>Caerostris</taxon>
    </lineage>
</organism>
<dbReference type="Proteomes" id="UP001054945">
    <property type="component" value="Unassembled WGS sequence"/>
</dbReference>
<evidence type="ECO:0000313" key="3">
    <source>
        <dbReference type="Proteomes" id="UP001054945"/>
    </source>
</evidence>
<reference evidence="2 3" key="1">
    <citation type="submission" date="2021-06" db="EMBL/GenBank/DDBJ databases">
        <title>Caerostris extrusa draft genome.</title>
        <authorList>
            <person name="Kono N."/>
            <person name="Arakawa K."/>
        </authorList>
    </citation>
    <scope>NUCLEOTIDE SEQUENCE [LARGE SCALE GENOMIC DNA]</scope>
</reference>
<keyword evidence="3" id="KW-1185">Reference proteome</keyword>
<feature type="region of interest" description="Disordered" evidence="1">
    <location>
        <begin position="50"/>
        <end position="82"/>
    </location>
</feature>
<feature type="compositionally biased region" description="Basic and acidic residues" evidence="1">
    <location>
        <begin position="51"/>
        <end position="65"/>
    </location>
</feature>
<evidence type="ECO:0000313" key="2">
    <source>
        <dbReference type="EMBL" id="GIY06323.1"/>
    </source>
</evidence>
<dbReference type="EMBL" id="BPLR01005947">
    <property type="protein sequence ID" value="GIY06323.1"/>
    <property type="molecule type" value="Genomic_DNA"/>
</dbReference>
<evidence type="ECO:0000256" key="1">
    <source>
        <dbReference type="SAM" id="MobiDB-lite"/>
    </source>
</evidence>